<evidence type="ECO:0000256" key="2">
    <source>
        <dbReference type="ARBA" id="ARBA00022801"/>
    </source>
</evidence>
<dbReference type="PANTHER" id="PTHR10357">
    <property type="entry name" value="ALPHA-AMYLASE FAMILY MEMBER"/>
    <property type="match status" value="1"/>
</dbReference>
<evidence type="ECO:0000259" key="5">
    <source>
        <dbReference type="SMART" id="SM00642"/>
    </source>
</evidence>
<dbReference type="SUPFAM" id="SSF51445">
    <property type="entry name" value="(Trans)glycosidases"/>
    <property type="match status" value="1"/>
</dbReference>
<comment type="similarity">
    <text evidence="1">Belongs to the glycosyl hydrolase 13 family.</text>
</comment>
<dbReference type="Gene3D" id="2.60.40.1180">
    <property type="entry name" value="Golgi alpha-mannosidase II"/>
    <property type="match status" value="1"/>
</dbReference>
<sequence>MVSMPNHPETEPKWWKEATVYQIYPASFKDSDDDGWGDMKGIYSKLDYIKELGADAIWISPFYDSPQDDMGYDIANYEKVWPTYGTNEDCFKVIEKTHKLGMKFITDLVINHCSSEHEWFKESRSSKTNPKRDWFFWKPPKGYDKNGAPIPPNNWKSYFGGSAWTFDEKTQEFYLRLFASTQPDLNWESVECRKAIYESSVGFWLDHGVDGFRIDVGSLYSKVPGLPDAPIIDKDSIWQSSDPMTLNGPRIHEYHQEMNKFIRDRVKDGREIMTVGEMQHAPNEVKKMYTSASRHELGELFNFSHTDVGTSPLFRYNLVPAVLKDFKVALAELFEYINGTDCWSTVYLENHDQPRSITRFGDDSTKYRGISGKMLSVMLTALTGTLYIYQGQELGQINFKNWPVEKYEDVEIRTNYKVIKEEHGENSEQMKKFLEAIALISRDHARTPMQWNGEEPNAGFSGPSAKPWFYLNESFREGINVEAEEKDPNSVLNFWKKALKFRKAHKDIAVYGYDFEFVDLDNKKLFNFTKKYGKKTMFVTLNFSSDEIDFEIPSDGSYSLAFGNYDEGEVDASSKTLKPWEGRIYINGSA</sequence>
<dbReference type="PANTHER" id="PTHR10357:SF179">
    <property type="entry name" value="NEUTRAL AND BASIC AMINO ACID TRANSPORT PROTEIN RBAT"/>
    <property type="match status" value="1"/>
</dbReference>
<dbReference type="FunFam" id="3.20.20.80:FF:000064">
    <property type="entry name" value="Oligo-1,6-glucosidase"/>
    <property type="match status" value="1"/>
</dbReference>
<name>A0A0P1KYS3_9SACH</name>
<dbReference type="AlphaFoldDB" id="A0A0P1KYS3"/>
<dbReference type="Proteomes" id="UP000236544">
    <property type="component" value="Unassembled WGS sequence"/>
</dbReference>
<evidence type="ECO:0000313" key="6">
    <source>
        <dbReference type="EMBL" id="CUS24598.1"/>
    </source>
</evidence>
<feature type="domain" description="Glycosyl hydrolase family 13 catalytic" evidence="5">
    <location>
        <begin position="22"/>
        <end position="446"/>
    </location>
</feature>
<keyword evidence="4" id="KW-0462">Maltose metabolism</keyword>
<evidence type="ECO:0000256" key="3">
    <source>
        <dbReference type="ARBA" id="ARBA00023295"/>
    </source>
</evidence>
<dbReference type="FunFam" id="3.90.400.10:FF:000004">
    <property type="entry name" value="Oligo-1,6-glucosidase"/>
    <property type="match status" value="1"/>
</dbReference>
<evidence type="ECO:0000313" key="7">
    <source>
        <dbReference type="Proteomes" id="UP000236544"/>
    </source>
</evidence>
<dbReference type="GO" id="GO:0004574">
    <property type="term" value="F:oligo-1,6-glucosidase activity"/>
    <property type="evidence" value="ECO:0007669"/>
    <property type="project" value="TreeGrafter"/>
</dbReference>
<dbReference type="GO" id="GO:0005987">
    <property type="term" value="P:sucrose catabolic process"/>
    <property type="evidence" value="ECO:0007669"/>
    <property type="project" value="TreeGrafter"/>
</dbReference>
<dbReference type="Gene3D" id="3.20.20.80">
    <property type="entry name" value="Glycosidases"/>
    <property type="match status" value="2"/>
</dbReference>
<dbReference type="InterPro" id="IPR017853">
    <property type="entry name" value="GH"/>
</dbReference>
<dbReference type="SMART" id="SM00642">
    <property type="entry name" value="Aamy"/>
    <property type="match status" value="1"/>
</dbReference>
<evidence type="ECO:0000256" key="4">
    <source>
        <dbReference type="ARBA" id="ARBA00026248"/>
    </source>
</evidence>
<dbReference type="InterPro" id="IPR045857">
    <property type="entry name" value="O16G_dom_2"/>
</dbReference>
<keyword evidence="3" id="KW-0326">Glycosidase</keyword>
<gene>
    <name evidence="6" type="ORF">LAQU0_S17e02674g</name>
</gene>
<dbReference type="OrthoDB" id="1740265at2759"/>
<dbReference type="SUPFAM" id="SSF51011">
    <property type="entry name" value="Glycosyl hydrolase domain"/>
    <property type="match status" value="1"/>
</dbReference>
<protein>
    <submittedName>
        <fullName evidence="6">LAQU0S17e02674g1_1</fullName>
    </submittedName>
</protein>
<dbReference type="Gene3D" id="3.90.400.10">
    <property type="entry name" value="Oligo-1,6-glucosidase, Domain 2"/>
    <property type="match status" value="1"/>
</dbReference>
<dbReference type="Pfam" id="PF00128">
    <property type="entry name" value="Alpha-amylase"/>
    <property type="match status" value="1"/>
</dbReference>
<organism evidence="6 7">
    <name type="scientific">Lachancea quebecensis</name>
    <dbReference type="NCBI Taxonomy" id="1654605"/>
    <lineage>
        <taxon>Eukaryota</taxon>
        <taxon>Fungi</taxon>
        <taxon>Dikarya</taxon>
        <taxon>Ascomycota</taxon>
        <taxon>Saccharomycotina</taxon>
        <taxon>Saccharomycetes</taxon>
        <taxon>Saccharomycetales</taxon>
        <taxon>Saccharomycetaceae</taxon>
        <taxon>Lachancea</taxon>
    </lineage>
</organism>
<dbReference type="GO" id="GO:0004556">
    <property type="term" value="F:alpha-amylase activity"/>
    <property type="evidence" value="ECO:0007669"/>
    <property type="project" value="TreeGrafter"/>
</dbReference>
<keyword evidence="7" id="KW-1185">Reference proteome</keyword>
<accession>A0A0P1KYS3</accession>
<dbReference type="GO" id="GO:0004575">
    <property type="term" value="F:sucrose alpha-glucosidase activity"/>
    <property type="evidence" value="ECO:0007669"/>
    <property type="project" value="TreeGrafter"/>
</dbReference>
<dbReference type="FunFam" id="3.20.20.80:FF:000087">
    <property type="entry name" value="Oligo-1,6-glucosidase IMA1"/>
    <property type="match status" value="1"/>
</dbReference>
<dbReference type="GO" id="GO:0033934">
    <property type="term" value="F:glucan 1,4-alpha-maltotriohydrolase activity"/>
    <property type="evidence" value="ECO:0007669"/>
    <property type="project" value="TreeGrafter"/>
</dbReference>
<dbReference type="InterPro" id="IPR006047">
    <property type="entry name" value="GH13_cat_dom"/>
</dbReference>
<reference evidence="7" key="1">
    <citation type="submission" date="2015-10" db="EMBL/GenBank/DDBJ databases">
        <authorList>
            <person name="Devillers H."/>
        </authorList>
    </citation>
    <scope>NUCLEOTIDE SEQUENCE [LARGE SCALE GENOMIC DNA]</scope>
</reference>
<proteinExistence type="inferred from homology"/>
<dbReference type="FunFam" id="2.60.40.1180:FF:000007">
    <property type="entry name" value="Sucrose isomerase"/>
    <property type="match status" value="1"/>
</dbReference>
<dbReference type="EMBL" id="LN890555">
    <property type="protein sequence ID" value="CUS24598.1"/>
    <property type="molecule type" value="Genomic_DNA"/>
</dbReference>
<dbReference type="GO" id="GO:0000025">
    <property type="term" value="P:maltose catabolic process"/>
    <property type="evidence" value="ECO:0007669"/>
    <property type="project" value="TreeGrafter"/>
</dbReference>
<evidence type="ECO:0000256" key="1">
    <source>
        <dbReference type="ARBA" id="ARBA00008061"/>
    </source>
</evidence>
<dbReference type="InterPro" id="IPR013780">
    <property type="entry name" value="Glyco_hydro_b"/>
</dbReference>
<dbReference type="CDD" id="cd11333">
    <property type="entry name" value="AmyAc_SI_OligoGlu_DGase"/>
    <property type="match status" value="1"/>
</dbReference>
<keyword evidence="2" id="KW-0378">Hydrolase</keyword>